<evidence type="ECO:0000313" key="1">
    <source>
        <dbReference type="EMBL" id="HHS01082.1"/>
    </source>
</evidence>
<sequence>MIKELIEKFVEDNWEDNRFVKEILLKNPRYWTHSSSDVEIVKNIYDALEYGAGLNKEEMKELSEKYRSDIIIYFEDFLDRTGYGDFFVADSEVPLYKFIMTTVLDDLVYCLGWYIVERLEQEVFPELQDADCLECALSMLIRILQEQEKVELN</sequence>
<name>A0A7C5V4L1_9FIRM</name>
<comment type="caution">
    <text evidence="1">The sequence shown here is derived from an EMBL/GenBank/DDBJ whole genome shotgun (WGS) entry which is preliminary data.</text>
</comment>
<organism evidence="1">
    <name type="scientific">Caldicellulosiruptor owensensis</name>
    <dbReference type="NCBI Taxonomy" id="55205"/>
    <lineage>
        <taxon>Bacteria</taxon>
        <taxon>Bacillati</taxon>
        <taxon>Bacillota</taxon>
        <taxon>Bacillota incertae sedis</taxon>
        <taxon>Caldicellulosiruptorales</taxon>
        <taxon>Caldicellulosiruptoraceae</taxon>
        <taxon>Caldicellulosiruptor</taxon>
    </lineage>
</organism>
<dbReference type="AlphaFoldDB" id="A0A7C5V4L1"/>
<protein>
    <submittedName>
        <fullName evidence="1">Uncharacterized protein</fullName>
    </submittedName>
</protein>
<proteinExistence type="predicted"/>
<accession>A0A7C5V4L1</accession>
<reference evidence="1" key="1">
    <citation type="journal article" date="2020" name="mSystems">
        <title>Genome- and Community-Level Interaction Insights into Carbon Utilization and Element Cycling Functions of Hydrothermarchaeota in Hydrothermal Sediment.</title>
        <authorList>
            <person name="Zhou Z."/>
            <person name="Liu Y."/>
            <person name="Xu W."/>
            <person name="Pan J."/>
            <person name="Luo Z.H."/>
            <person name="Li M."/>
        </authorList>
    </citation>
    <scope>NUCLEOTIDE SEQUENCE [LARGE SCALE GENOMIC DNA]</scope>
    <source>
        <strain evidence="1">SpSt-102</strain>
    </source>
</reference>
<dbReference type="EMBL" id="DRUZ01000010">
    <property type="protein sequence ID" value="HHS01082.1"/>
    <property type="molecule type" value="Genomic_DNA"/>
</dbReference>
<gene>
    <name evidence="1" type="ORF">ENL71_00820</name>
</gene>